<evidence type="ECO:0000313" key="3">
    <source>
        <dbReference type="Proteomes" id="UP001283361"/>
    </source>
</evidence>
<gene>
    <name evidence="2" type="ORF">RRG08_015530</name>
</gene>
<keyword evidence="3" id="KW-1185">Reference proteome</keyword>
<dbReference type="EMBL" id="JAWDGP010006085">
    <property type="protein sequence ID" value="KAK3747418.1"/>
    <property type="molecule type" value="Genomic_DNA"/>
</dbReference>
<sequence>MRQFDRERQLVQQVKLWLDRFDPRPGQAQDERNQSSFHKAKLEQCAILSSQLAFQPSEVTRSCLGAETQTERQKAAGGGARGPGVFTSAGSDKQ</sequence>
<protein>
    <submittedName>
        <fullName evidence="2">Uncharacterized protein</fullName>
    </submittedName>
</protein>
<reference evidence="2" key="1">
    <citation type="journal article" date="2023" name="G3 (Bethesda)">
        <title>A reference genome for the long-term kleptoplast-retaining sea slug Elysia crispata morphotype clarki.</title>
        <authorList>
            <person name="Eastman K.E."/>
            <person name="Pendleton A.L."/>
            <person name="Shaikh M.A."/>
            <person name="Suttiyut T."/>
            <person name="Ogas R."/>
            <person name="Tomko P."/>
            <person name="Gavelis G."/>
            <person name="Widhalm J.R."/>
            <person name="Wisecaver J.H."/>
        </authorList>
    </citation>
    <scope>NUCLEOTIDE SEQUENCE</scope>
    <source>
        <strain evidence="2">ECLA1</strain>
    </source>
</reference>
<feature type="region of interest" description="Disordered" evidence="1">
    <location>
        <begin position="68"/>
        <end position="94"/>
    </location>
</feature>
<dbReference type="Proteomes" id="UP001283361">
    <property type="component" value="Unassembled WGS sequence"/>
</dbReference>
<dbReference type="AlphaFoldDB" id="A0AAE1CZF3"/>
<comment type="caution">
    <text evidence="2">The sequence shown here is derived from an EMBL/GenBank/DDBJ whole genome shotgun (WGS) entry which is preliminary data.</text>
</comment>
<accession>A0AAE1CZF3</accession>
<evidence type="ECO:0000313" key="2">
    <source>
        <dbReference type="EMBL" id="KAK3747418.1"/>
    </source>
</evidence>
<organism evidence="2 3">
    <name type="scientific">Elysia crispata</name>
    <name type="common">lettuce slug</name>
    <dbReference type="NCBI Taxonomy" id="231223"/>
    <lineage>
        <taxon>Eukaryota</taxon>
        <taxon>Metazoa</taxon>
        <taxon>Spiralia</taxon>
        <taxon>Lophotrochozoa</taxon>
        <taxon>Mollusca</taxon>
        <taxon>Gastropoda</taxon>
        <taxon>Heterobranchia</taxon>
        <taxon>Euthyneura</taxon>
        <taxon>Panpulmonata</taxon>
        <taxon>Sacoglossa</taxon>
        <taxon>Placobranchoidea</taxon>
        <taxon>Plakobranchidae</taxon>
        <taxon>Elysia</taxon>
    </lineage>
</organism>
<proteinExistence type="predicted"/>
<name>A0AAE1CZF3_9GAST</name>
<evidence type="ECO:0000256" key="1">
    <source>
        <dbReference type="SAM" id="MobiDB-lite"/>
    </source>
</evidence>